<dbReference type="Gene3D" id="3.10.50.40">
    <property type="match status" value="1"/>
</dbReference>
<evidence type="ECO:0000259" key="12">
    <source>
        <dbReference type="PROSITE" id="PS50198"/>
    </source>
</evidence>
<protein>
    <recommendedName>
        <fullName evidence="9">Periplasmic chaperone PpiD</fullName>
    </recommendedName>
    <alternativeName>
        <fullName evidence="10">Periplasmic folding chaperone</fullName>
    </alternativeName>
</protein>
<dbReference type="PANTHER" id="PTHR47529">
    <property type="entry name" value="PEPTIDYL-PROLYL CIS-TRANS ISOMERASE D"/>
    <property type="match status" value="1"/>
</dbReference>
<dbReference type="AlphaFoldDB" id="A0A381QTQ3"/>
<accession>A0A381QTQ3</accession>
<evidence type="ECO:0000256" key="11">
    <source>
        <dbReference type="SAM" id="Phobius"/>
    </source>
</evidence>
<keyword evidence="6 11" id="KW-0472">Membrane</keyword>
<comment type="subcellular location">
    <subcellularLocation>
        <location evidence="1">Cell inner membrane</location>
        <topology evidence="1">Single-pass type II membrane protein</topology>
        <orientation evidence="1">Periplasmic side</orientation>
    </subcellularLocation>
</comment>
<organism evidence="13">
    <name type="scientific">marine metagenome</name>
    <dbReference type="NCBI Taxonomy" id="408172"/>
    <lineage>
        <taxon>unclassified sequences</taxon>
        <taxon>metagenomes</taxon>
        <taxon>ecological metagenomes</taxon>
    </lineage>
</organism>
<sequence length="637" mass="71307">MLITIREKASGVIGWTVAGVIILVFAVWGIGSYFEGVSEIIVATADKIEINQQTYQQAMSDRRRRLVQMMGRNVDAELFSSTAFKRQVVEELIDTTLQNETLHASGFRISDAQLAALIQNTAVFHTDGQFDRDRYELLVQNAGMTIQGYESYQRQQGVVDQLVRGLGQSAIVSGNSIDKAWKLLDQRRIASYTTLEFDNFLDDIQVSEAAIEKEYQANLDGYFEPASIQVDYLKLSVEDLGAKLDVDEADILRMYEDNPDRYRQPGSRSVSHILLSVSPDAVDAQIDQVRRSASEIVARARGGESFASLAEVNSDDKGSAKRGGELGVIRPGTMVKPFEDAVFEMVEGEISEPVRTQYGFHVIRLDRITESTVQSLDQVRSEIKAEVRRLRAEEQFNELAEILGSTVFEQPDSLEPAADYLGVKVMRSEWFTQDAGTGIAEFQGVRDAAFGNEVLIDGLNSELIEIDQDNLVAVRKVDYRARRQLDLDEARPELEKRLRAVEASDRMEKAGEDLVARLKSGADWDELLIAHKLARVRLPEATETLLEPLEQVVARVVYAALVPLSGQIVYGGERISPARYAIYRLERVEFGDPANASKEDRLGVEKVLLSRWGGEMVIGWRQGLRQVAKVQIHEELL</sequence>
<gene>
    <name evidence="13" type="ORF">METZ01_LOCUS35609</name>
</gene>
<feature type="transmembrane region" description="Helical" evidence="11">
    <location>
        <begin position="12"/>
        <end position="34"/>
    </location>
</feature>
<keyword evidence="5 11" id="KW-1133">Transmembrane helix</keyword>
<keyword evidence="2" id="KW-1003">Cell membrane</keyword>
<dbReference type="Pfam" id="PF13624">
    <property type="entry name" value="SurA_N_3"/>
    <property type="match status" value="1"/>
</dbReference>
<evidence type="ECO:0000256" key="7">
    <source>
        <dbReference type="ARBA" id="ARBA00023186"/>
    </source>
</evidence>
<keyword evidence="7" id="KW-0143">Chaperone</keyword>
<dbReference type="PROSITE" id="PS01096">
    <property type="entry name" value="PPIC_PPIASE_1"/>
    <property type="match status" value="1"/>
</dbReference>
<keyword evidence="4 11" id="KW-0812">Transmembrane</keyword>
<evidence type="ECO:0000256" key="4">
    <source>
        <dbReference type="ARBA" id="ARBA00022692"/>
    </source>
</evidence>
<evidence type="ECO:0000256" key="8">
    <source>
        <dbReference type="ARBA" id="ARBA00038408"/>
    </source>
</evidence>
<dbReference type="GO" id="GO:0005886">
    <property type="term" value="C:plasma membrane"/>
    <property type="evidence" value="ECO:0007669"/>
    <property type="project" value="UniProtKB-SubCell"/>
</dbReference>
<feature type="domain" description="PpiC" evidence="12">
    <location>
        <begin position="265"/>
        <end position="367"/>
    </location>
</feature>
<dbReference type="InterPro" id="IPR052029">
    <property type="entry name" value="PpiD_chaperone"/>
</dbReference>
<dbReference type="PROSITE" id="PS50198">
    <property type="entry name" value="PPIC_PPIASE_2"/>
    <property type="match status" value="1"/>
</dbReference>
<dbReference type="SUPFAM" id="SSF109998">
    <property type="entry name" value="Triger factor/SurA peptide-binding domain-like"/>
    <property type="match status" value="1"/>
</dbReference>
<evidence type="ECO:0000256" key="9">
    <source>
        <dbReference type="ARBA" id="ARBA00040743"/>
    </source>
</evidence>
<dbReference type="EMBL" id="UINC01001521">
    <property type="protein sequence ID" value="SUZ82755.1"/>
    <property type="molecule type" value="Genomic_DNA"/>
</dbReference>
<dbReference type="Pfam" id="PF00639">
    <property type="entry name" value="Rotamase"/>
    <property type="match status" value="1"/>
</dbReference>
<proteinExistence type="inferred from homology"/>
<comment type="similarity">
    <text evidence="8">Belongs to the PpiD chaperone family.</text>
</comment>
<dbReference type="InterPro" id="IPR027304">
    <property type="entry name" value="Trigger_fact/SurA_dom_sf"/>
</dbReference>
<evidence type="ECO:0000256" key="1">
    <source>
        <dbReference type="ARBA" id="ARBA00004382"/>
    </source>
</evidence>
<dbReference type="InterPro" id="IPR046357">
    <property type="entry name" value="PPIase_dom_sf"/>
</dbReference>
<dbReference type="InterPro" id="IPR023058">
    <property type="entry name" value="PPIase_PpiC_CS"/>
</dbReference>
<evidence type="ECO:0000256" key="3">
    <source>
        <dbReference type="ARBA" id="ARBA00022519"/>
    </source>
</evidence>
<name>A0A381QTQ3_9ZZZZ</name>
<evidence type="ECO:0000256" key="5">
    <source>
        <dbReference type="ARBA" id="ARBA00022989"/>
    </source>
</evidence>
<evidence type="ECO:0000313" key="13">
    <source>
        <dbReference type="EMBL" id="SUZ82755.1"/>
    </source>
</evidence>
<dbReference type="Gene3D" id="1.10.4030.10">
    <property type="entry name" value="Porin chaperone SurA, peptide-binding domain"/>
    <property type="match status" value="1"/>
</dbReference>
<dbReference type="GO" id="GO:0003755">
    <property type="term" value="F:peptidyl-prolyl cis-trans isomerase activity"/>
    <property type="evidence" value="ECO:0007669"/>
    <property type="project" value="InterPro"/>
</dbReference>
<reference evidence="13" key="1">
    <citation type="submission" date="2018-05" db="EMBL/GenBank/DDBJ databases">
        <authorList>
            <person name="Lanie J.A."/>
            <person name="Ng W.-L."/>
            <person name="Kazmierczak K.M."/>
            <person name="Andrzejewski T.M."/>
            <person name="Davidsen T.M."/>
            <person name="Wayne K.J."/>
            <person name="Tettelin H."/>
            <person name="Glass J.I."/>
            <person name="Rusch D."/>
            <person name="Podicherti R."/>
            <person name="Tsui H.-C.T."/>
            <person name="Winkler M.E."/>
        </authorList>
    </citation>
    <scope>NUCLEOTIDE SEQUENCE</scope>
</reference>
<evidence type="ECO:0000256" key="2">
    <source>
        <dbReference type="ARBA" id="ARBA00022475"/>
    </source>
</evidence>
<dbReference type="PANTHER" id="PTHR47529:SF1">
    <property type="entry name" value="PERIPLASMIC CHAPERONE PPID"/>
    <property type="match status" value="1"/>
</dbReference>
<dbReference type="SUPFAM" id="SSF54534">
    <property type="entry name" value="FKBP-like"/>
    <property type="match status" value="1"/>
</dbReference>
<dbReference type="InterPro" id="IPR000297">
    <property type="entry name" value="PPIase_PpiC"/>
</dbReference>
<evidence type="ECO:0000256" key="6">
    <source>
        <dbReference type="ARBA" id="ARBA00023136"/>
    </source>
</evidence>
<keyword evidence="3" id="KW-0997">Cell inner membrane</keyword>
<evidence type="ECO:0000256" key="10">
    <source>
        <dbReference type="ARBA" id="ARBA00042775"/>
    </source>
</evidence>